<dbReference type="Pfam" id="PF00561">
    <property type="entry name" value="Abhydrolase_1"/>
    <property type="match status" value="1"/>
</dbReference>
<dbReference type="InterPro" id="IPR000073">
    <property type="entry name" value="AB_hydrolase_1"/>
</dbReference>
<dbReference type="EMBL" id="JAPCID010000002">
    <property type="protein sequence ID" value="MDA0136302.1"/>
    <property type="molecule type" value="Genomic_DNA"/>
</dbReference>
<evidence type="ECO:0000313" key="3">
    <source>
        <dbReference type="Proteomes" id="UP001147700"/>
    </source>
</evidence>
<name>A0ABT4RCN5_9ACTN</name>
<dbReference type="PANTHER" id="PTHR43433:SF5">
    <property type="entry name" value="AB HYDROLASE-1 DOMAIN-CONTAINING PROTEIN"/>
    <property type="match status" value="1"/>
</dbReference>
<dbReference type="PANTHER" id="PTHR43433">
    <property type="entry name" value="HYDROLASE, ALPHA/BETA FOLD FAMILY PROTEIN"/>
    <property type="match status" value="1"/>
</dbReference>
<dbReference type="Gene3D" id="3.40.50.1820">
    <property type="entry name" value="alpha/beta hydrolase"/>
    <property type="match status" value="1"/>
</dbReference>
<keyword evidence="2" id="KW-0378">Hydrolase</keyword>
<dbReference type="SUPFAM" id="SSF53474">
    <property type="entry name" value="alpha/beta-Hydrolases"/>
    <property type="match status" value="1"/>
</dbReference>
<evidence type="ECO:0000313" key="2">
    <source>
        <dbReference type="EMBL" id="MDA0136302.1"/>
    </source>
</evidence>
<gene>
    <name evidence="2" type="ORF">OJ962_02250</name>
</gene>
<dbReference type="RefSeq" id="WP_202953232.1">
    <property type="nucleotide sequence ID" value="NZ_JAPCID010000002.1"/>
</dbReference>
<accession>A0ABT4RCN5</accession>
<feature type="domain" description="AB hydrolase-1" evidence="1">
    <location>
        <begin position="15"/>
        <end position="232"/>
    </location>
</feature>
<sequence length="247" mass="27100">MPKFSIQVRGSDDAPPLLLLPGQANSHRWWDGLREPFAERLRTITFDYRGTGETEASDGEWTTATFAEDAAAVLDEVGVARTAVYGTSMGGRIAQRLAIDQPGRVSALVLACTTPGGRHAIERSQEVRRMLAEPDRERRRANLLELFYTDGRRESNLLGDPGLTPQAARRHLRVSASHDAWDGLPGITVPTLVLHGSEDRMAPVENARLLAHRIPAARLSITAGGRHGFFDEFAEAVTPEVVAFLRT</sequence>
<comment type="caution">
    <text evidence="2">The sequence shown here is derived from an EMBL/GenBank/DDBJ whole genome shotgun (WGS) entry which is preliminary data.</text>
</comment>
<dbReference type="GO" id="GO:0016787">
    <property type="term" value="F:hydrolase activity"/>
    <property type="evidence" value="ECO:0007669"/>
    <property type="project" value="UniProtKB-KW"/>
</dbReference>
<dbReference type="PRINTS" id="PR00111">
    <property type="entry name" value="ABHYDROLASE"/>
</dbReference>
<keyword evidence="3" id="KW-1185">Reference proteome</keyword>
<protein>
    <submittedName>
        <fullName evidence="2">Alpha/beta hydrolase</fullName>
    </submittedName>
</protein>
<dbReference type="InterPro" id="IPR029058">
    <property type="entry name" value="AB_hydrolase_fold"/>
</dbReference>
<organism evidence="2 3">
    <name type="scientific">Solirubrobacter deserti</name>
    <dbReference type="NCBI Taxonomy" id="2282478"/>
    <lineage>
        <taxon>Bacteria</taxon>
        <taxon>Bacillati</taxon>
        <taxon>Actinomycetota</taxon>
        <taxon>Thermoleophilia</taxon>
        <taxon>Solirubrobacterales</taxon>
        <taxon>Solirubrobacteraceae</taxon>
        <taxon>Solirubrobacter</taxon>
    </lineage>
</organism>
<dbReference type="Proteomes" id="UP001147700">
    <property type="component" value="Unassembled WGS sequence"/>
</dbReference>
<proteinExistence type="predicted"/>
<evidence type="ECO:0000259" key="1">
    <source>
        <dbReference type="Pfam" id="PF00561"/>
    </source>
</evidence>
<reference evidence="2" key="1">
    <citation type="submission" date="2022-10" db="EMBL/GenBank/DDBJ databases">
        <title>The WGS of Solirubrobacter sp. CPCC 204708.</title>
        <authorList>
            <person name="Jiang Z."/>
        </authorList>
    </citation>
    <scope>NUCLEOTIDE SEQUENCE</scope>
    <source>
        <strain evidence="2">CPCC 204708</strain>
    </source>
</reference>
<dbReference type="InterPro" id="IPR050471">
    <property type="entry name" value="AB_hydrolase"/>
</dbReference>